<feature type="region of interest" description="Disordered" evidence="1">
    <location>
        <begin position="17"/>
        <end position="67"/>
    </location>
</feature>
<feature type="region of interest" description="Disordered" evidence="1">
    <location>
        <begin position="102"/>
        <end position="152"/>
    </location>
</feature>
<protein>
    <submittedName>
        <fullName evidence="2">Uncharacterized protein</fullName>
    </submittedName>
</protein>
<keyword evidence="3" id="KW-1185">Reference proteome</keyword>
<accession>A0A8H5I6P9</accession>
<feature type="compositionally biased region" description="Low complexity" evidence="1">
    <location>
        <begin position="17"/>
        <end position="32"/>
    </location>
</feature>
<dbReference type="EMBL" id="JAAOAO010000873">
    <property type="protein sequence ID" value="KAF5530508.1"/>
    <property type="molecule type" value="Genomic_DNA"/>
</dbReference>
<dbReference type="AlphaFoldDB" id="A0A8H5I6P9"/>
<reference evidence="2 3" key="1">
    <citation type="submission" date="2020-05" db="EMBL/GenBank/DDBJ databases">
        <title>Identification and distribution of gene clusters putatively required for synthesis of sphingolipid metabolism inhibitors in phylogenetically diverse species of the filamentous fungus Fusarium.</title>
        <authorList>
            <person name="Kim H.-S."/>
            <person name="Busman M."/>
            <person name="Brown D.W."/>
            <person name="Divon H."/>
            <person name="Uhlig S."/>
            <person name="Proctor R.H."/>
        </authorList>
    </citation>
    <scope>NUCLEOTIDE SEQUENCE [LARGE SCALE GENOMIC DNA]</scope>
    <source>
        <strain evidence="2 3">NRRL 25196</strain>
    </source>
</reference>
<evidence type="ECO:0000313" key="2">
    <source>
        <dbReference type="EMBL" id="KAF5530508.1"/>
    </source>
</evidence>
<sequence>MPSRRTTRASKAKLADELLSPLPSAAPSTPLPVSQNRAKRLNPSSKETPLKLVDNPRQPLQPLEANSIALANSDAQSKLDSMFKSNVQSVADRARDQLTTLYARYPELKANPPEEDDDLDEKEAYASPILSKRLPHCQSQSHSEDPDTPTLV</sequence>
<evidence type="ECO:0000256" key="1">
    <source>
        <dbReference type="SAM" id="MobiDB-lite"/>
    </source>
</evidence>
<dbReference type="Proteomes" id="UP000574317">
    <property type="component" value="Unassembled WGS sequence"/>
</dbReference>
<organism evidence="2 3">
    <name type="scientific">Fusarium napiforme</name>
    <dbReference type="NCBI Taxonomy" id="42672"/>
    <lineage>
        <taxon>Eukaryota</taxon>
        <taxon>Fungi</taxon>
        <taxon>Dikarya</taxon>
        <taxon>Ascomycota</taxon>
        <taxon>Pezizomycotina</taxon>
        <taxon>Sordariomycetes</taxon>
        <taxon>Hypocreomycetidae</taxon>
        <taxon>Hypocreales</taxon>
        <taxon>Nectriaceae</taxon>
        <taxon>Fusarium</taxon>
        <taxon>Fusarium fujikuroi species complex</taxon>
    </lineage>
</organism>
<evidence type="ECO:0000313" key="3">
    <source>
        <dbReference type="Proteomes" id="UP000574317"/>
    </source>
</evidence>
<proteinExistence type="predicted"/>
<comment type="caution">
    <text evidence="2">The sequence shown here is derived from an EMBL/GenBank/DDBJ whole genome shotgun (WGS) entry which is preliminary data.</text>
</comment>
<name>A0A8H5I6P9_9HYPO</name>
<gene>
    <name evidence="2" type="ORF">FNAPI_13538</name>
</gene>